<dbReference type="PANTHER" id="PTHR43072:SF8">
    <property type="entry name" value="ACYLTRANSFERASE FABY-RELATED"/>
    <property type="match status" value="1"/>
</dbReference>
<gene>
    <name evidence="2" type="ORF">BAY60_03440</name>
</gene>
<dbReference type="Pfam" id="PF00583">
    <property type="entry name" value="Acetyltransf_1"/>
    <property type="match status" value="1"/>
</dbReference>
<dbReference type="AlphaFoldDB" id="A0A2V4BF61"/>
<dbReference type="InterPro" id="IPR016181">
    <property type="entry name" value="Acyl_CoA_acyltransferase"/>
</dbReference>
<dbReference type="Proteomes" id="UP000249915">
    <property type="component" value="Unassembled WGS sequence"/>
</dbReference>
<keyword evidence="2" id="KW-0808">Transferase</keyword>
<proteinExistence type="predicted"/>
<dbReference type="Gene3D" id="3.40.630.30">
    <property type="match status" value="1"/>
</dbReference>
<evidence type="ECO:0000313" key="2">
    <source>
        <dbReference type="EMBL" id="PXY32689.1"/>
    </source>
</evidence>
<evidence type="ECO:0000313" key="3">
    <source>
        <dbReference type="Proteomes" id="UP000249915"/>
    </source>
</evidence>
<comment type="caution">
    <text evidence="2">The sequence shown here is derived from an EMBL/GenBank/DDBJ whole genome shotgun (WGS) entry which is preliminary data.</text>
</comment>
<reference evidence="2 3" key="1">
    <citation type="submission" date="2016-07" db="EMBL/GenBank/DDBJ databases">
        <title>Draft genome sequence of Prauserella muralis DSM 45305, isolated from a mould-covered wall in an indoor environment.</title>
        <authorList>
            <person name="Ruckert C."/>
            <person name="Albersmeier A."/>
            <person name="Jiang C.-L."/>
            <person name="Jiang Y."/>
            <person name="Kalinowski J."/>
            <person name="Schneider O."/>
            <person name="Winkler A."/>
            <person name="Zotchev S.B."/>
        </authorList>
    </citation>
    <scope>NUCLEOTIDE SEQUENCE [LARGE SCALE GENOMIC DNA]</scope>
    <source>
        <strain evidence="2 3">DSM 45305</strain>
    </source>
</reference>
<sequence length="167" mass="18107">MAEPVVVREAVVADLSAITGIYAHYVTASVATFELEPPDEAEWRRRFAGITGAGLPFLVSEQEGRVAGYAYCSPWKPRPAYRQTVEDSIYLAPSALGRGLGGRLLDGLLGRCSALGIREVIAVVADSGDPASAALHRRRGFTDAGRLRRVGFKHGRWLDTVLLQRSL</sequence>
<dbReference type="EMBL" id="MASW01000001">
    <property type="protein sequence ID" value="PXY32689.1"/>
    <property type="molecule type" value="Genomic_DNA"/>
</dbReference>
<protein>
    <submittedName>
        <fullName evidence="2">Acetyltransferase</fullName>
    </submittedName>
</protein>
<accession>A0A2V4BF61</accession>
<dbReference type="SUPFAM" id="SSF55729">
    <property type="entry name" value="Acyl-CoA N-acyltransferases (Nat)"/>
    <property type="match status" value="1"/>
</dbReference>
<dbReference type="InterPro" id="IPR000182">
    <property type="entry name" value="GNAT_dom"/>
</dbReference>
<name>A0A2V4BF61_9PSEU</name>
<feature type="domain" description="N-acetyltransferase" evidence="1">
    <location>
        <begin position="5"/>
        <end position="167"/>
    </location>
</feature>
<keyword evidence="3" id="KW-1185">Reference proteome</keyword>
<evidence type="ECO:0000259" key="1">
    <source>
        <dbReference type="PROSITE" id="PS51186"/>
    </source>
</evidence>
<dbReference type="GO" id="GO:0016747">
    <property type="term" value="F:acyltransferase activity, transferring groups other than amino-acyl groups"/>
    <property type="evidence" value="ECO:0007669"/>
    <property type="project" value="InterPro"/>
</dbReference>
<dbReference type="PROSITE" id="PS51186">
    <property type="entry name" value="GNAT"/>
    <property type="match status" value="1"/>
</dbReference>
<dbReference type="PANTHER" id="PTHR43072">
    <property type="entry name" value="N-ACETYLTRANSFERASE"/>
    <property type="match status" value="1"/>
</dbReference>
<organism evidence="2 3">
    <name type="scientific">Prauserella muralis</name>
    <dbReference type="NCBI Taxonomy" id="588067"/>
    <lineage>
        <taxon>Bacteria</taxon>
        <taxon>Bacillati</taxon>
        <taxon>Actinomycetota</taxon>
        <taxon>Actinomycetes</taxon>
        <taxon>Pseudonocardiales</taxon>
        <taxon>Pseudonocardiaceae</taxon>
        <taxon>Prauserella</taxon>
    </lineage>
</organism>